<dbReference type="PANTHER" id="PTHR43669:SF4">
    <property type="entry name" value="SHORT-CHAIN DEHYDROGENASE"/>
    <property type="match status" value="1"/>
</dbReference>
<name>K0KT41_WICCF</name>
<dbReference type="AlphaFoldDB" id="K0KT41"/>
<evidence type="ECO:0000313" key="3">
    <source>
        <dbReference type="EMBL" id="CCH46311.1"/>
    </source>
</evidence>
<dbReference type="Gene3D" id="3.40.50.720">
    <property type="entry name" value="NAD(P)-binding Rossmann-like Domain"/>
    <property type="match status" value="1"/>
</dbReference>
<dbReference type="SUPFAM" id="SSF51735">
    <property type="entry name" value="NAD(P)-binding Rossmann-fold domains"/>
    <property type="match status" value="1"/>
</dbReference>
<dbReference type="eggNOG" id="ENOG502S3K9">
    <property type="taxonomic scope" value="Eukaryota"/>
</dbReference>
<comment type="similarity">
    <text evidence="1">Belongs to the short-chain dehydrogenases/reductases (SDR) family.</text>
</comment>
<gene>
    <name evidence="3" type="ORF">BN7_5903</name>
</gene>
<organism evidence="3 4">
    <name type="scientific">Wickerhamomyces ciferrii (strain ATCC 14091 / BCRC 22168 / CBS 111 / JCM 3599 / NBRC 0793 / NRRL Y-1031 F-60-10)</name>
    <name type="common">Yeast</name>
    <name type="synonym">Pichia ciferrii</name>
    <dbReference type="NCBI Taxonomy" id="1206466"/>
    <lineage>
        <taxon>Eukaryota</taxon>
        <taxon>Fungi</taxon>
        <taxon>Dikarya</taxon>
        <taxon>Ascomycota</taxon>
        <taxon>Saccharomycotina</taxon>
        <taxon>Saccharomycetes</taxon>
        <taxon>Phaffomycetales</taxon>
        <taxon>Wickerhamomycetaceae</taxon>
        <taxon>Wickerhamomyces</taxon>
    </lineage>
</organism>
<sequence>MTSNVAIIFVVTVSRSDKLTLSNATSETHFHFKGDLGDTTVVPAVFSETKELFGEPNVVVYNASAMSRFTPNGEEFLKLTVQEVESDQTINVTSALLAIQEAAKSFKTLTNDKPKAFIYTGNIQAFKPFPLVVSLGLGKSGAYSALTVANEFFSKEGFKFYYADERTIEGGPVMKGTSGEAADKFYFDLAENENKDIPVLATFVEGKGYVKF</sequence>
<proteinExistence type="inferred from homology"/>
<keyword evidence="4" id="KW-1185">Reference proteome</keyword>
<dbReference type="InterPro" id="IPR036291">
    <property type="entry name" value="NAD(P)-bd_dom_sf"/>
</dbReference>
<evidence type="ECO:0000313" key="4">
    <source>
        <dbReference type="Proteomes" id="UP000009328"/>
    </source>
</evidence>
<accession>K0KT41</accession>
<dbReference type="HOGENOM" id="CLU_103010_0_0_1"/>
<dbReference type="GO" id="GO:0016491">
    <property type="term" value="F:oxidoreductase activity"/>
    <property type="evidence" value="ECO:0007669"/>
    <property type="project" value="UniProtKB-KW"/>
</dbReference>
<protein>
    <submittedName>
        <fullName evidence="3">Secreted protein</fullName>
    </submittedName>
</protein>
<evidence type="ECO:0000256" key="2">
    <source>
        <dbReference type="ARBA" id="ARBA00023002"/>
    </source>
</evidence>
<dbReference type="EMBL" id="CAIF01000239">
    <property type="protein sequence ID" value="CCH46311.1"/>
    <property type="molecule type" value="Genomic_DNA"/>
</dbReference>
<comment type="caution">
    <text evidence="3">The sequence shown here is derived from an EMBL/GenBank/DDBJ whole genome shotgun (WGS) entry which is preliminary data.</text>
</comment>
<reference evidence="3 4" key="1">
    <citation type="journal article" date="2012" name="Eukaryot. Cell">
        <title>Draft genome sequence of Wickerhamomyces ciferrii NRRL Y-1031 F-60-10.</title>
        <authorList>
            <person name="Schneider J."/>
            <person name="Andrea H."/>
            <person name="Blom J."/>
            <person name="Jaenicke S."/>
            <person name="Ruckert C."/>
            <person name="Schorsch C."/>
            <person name="Szczepanowski R."/>
            <person name="Farwick M."/>
            <person name="Goesmann A."/>
            <person name="Puhler A."/>
            <person name="Schaffer S."/>
            <person name="Tauch A."/>
            <person name="Kohler T."/>
            <person name="Brinkrolf K."/>
        </authorList>
    </citation>
    <scope>NUCLEOTIDE SEQUENCE [LARGE SCALE GENOMIC DNA]</scope>
    <source>
        <strain evidence="4">ATCC 14091 / BCRC 22168 / CBS 111 / JCM 3599 / NBRC 0793 / NRRL Y-1031 F-60-10</strain>
    </source>
</reference>
<dbReference type="InParanoid" id="K0KT41"/>
<dbReference type="Proteomes" id="UP000009328">
    <property type="component" value="Unassembled WGS sequence"/>
</dbReference>
<keyword evidence="2" id="KW-0560">Oxidoreductase</keyword>
<dbReference type="STRING" id="1206466.K0KT41"/>
<evidence type="ECO:0000256" key="1">
    <source>
        <dbReference type="ARBA" id="ARBA00006484"/>
    </source>
</evidence>
<dbReference type="PANTHER" id="PTHR43669">
    <property type="entry name" value="5-KETO-D-GLUCONATE 5-REDUCTASE"/>
    <property type="match status" value="1"/>
</dbReference>